<evidence type="ECO:0000313" key="2">
    <source>
        <dbReference type="Proteomes" id="UP000315938"/>
    </source>
</evidence>
<dbReference type="Proteomes" id="UP000315938">
    <property type="component" value="Unassembled WGS sequence"/>
</dbReference>
<evidence type="ECO:0000313" key="1">
    <source>
        <dbReference type="EMBL" id="TRX99107.1"/>
    </source>
</evidence>
<proteinExistence type="predicted"/>
<organism evidence="1 2">
    <name type="scientific">Acholeplasma laidlawii</name>
    <dbReference type="NCBI Taxonomy" id="2148"/>
    <lineage>
        <taxon>Bacteria</taxon>
        <taxon>Bacillati</taxon>
        <taxon>Mycoplasmatota</taxon>
        <taxon>Mollicutes</taxon>
        <taxon>Acholeplasmatales</taxon>
        <taxon>Acholeplasmataceae</taxon>
        <taxon>Acholeplasma</taxon>
    </lineage>
</organism>
<sequence>MVKAIQRMEKLAEKLKSYKDCQCLLGLGSMSQVRRADNYSDMDFFLIVKEGSKQSFLEDLKWLSVRPLVYIFKNTMDGYKVLFDDGVFAEFAVFTEKEIVDAHFTRGIVYYKTNDFDVSLVAPNNMPKKKVIDKNYHLNEALTNIYIGLNRLHRGEISSATTFIQNHAFDNILRLFDSIFKKLDDYFDPYVYERRIEFKYTEAADLLPKFRQGYDKNKESAHEMLKFLVENFEINPYLLDKINELLHI</sequence>
<reference evidence="1 2" key="1">
    <citation type="submission" date="2019-07" db="EMBL/GenBank/DDBJ databases">
        <title>Genome sequence of Acholeplasma laidlawii strain with increased resistance to erythromycin.</title>
        <authorList>
            <person name="Medvedeva E.S."/>
            <person name="Baranova N.B."/>
            <person name="Siniagina M.N."/>
            <person name="Mouzykantov A."/>
            <person name="Chernova O.A."/>
            <person name="Chernov V.M."/>
        </authorList>
    </citation>
    <scope>NUCLEOTIDE SEQUENCE [LARGE SCALE GENOMIC DNA]</scope>
    <source>
        <strain evidence="1 2">PG8REry</strain>
    </source>
</reference>
<name>A0A553IFX5_ACHLA</name>
<evidence type="ECO:0008006" key="3">
    <source>
        <dbReference type="Google" id="ProtNLM"/>
    </source>
</evidence>
<accession>A0A553IFX5</accession>
<dbReference type="InterPro" id="IPR043519">
    <property type="entry name" value="NT_sf"/>
</dbReference>
<dbReference type="Gene3D" id="3.30.460.10">
    <property type="entry name" value="Beta Polymerase, domain 2"/>
    <property type="match status" value="1"/>
</dbReference>
<dbReference type="GeneID" id="41339282"/>
<protein>
    <recommendedName>
        <fullName evidence="3">Nucleotidyltransferase domain-containing protein</fullName>
    </recommendedName>
</protein>
<gene>
    <name evidence="1" type="ORF">FNV44_07115</name>
</gene>
<dbReference type="OMA" id="FCEFAVF"/>
<dbReference type="RefSeq" id="WP_012243077.1">
    <property type="nucleotide sequence ID" value="NZ_JACAOE010000003.1"/>
</dbReference>
<comment type="caution">
    <text evidence="1">The sequence shown here is derived from an EMBL/GenBank/DDBJ whole genome shotgun (WGS) entry which is preliminary data.</text>
</comment>
<dbReference type="EMBL" id="VKID01000004">
    <property type="protein sequence ID" value="TRX99107.1"/>
    <property type="molecule type" value="Genomic_DNA"/>
</dbReference>
<dbReference type="AlphaFoldDB" id="A0A553IFX5"/>